<dbReference type="PIRSF" id="PIRSF000350">
    <property type="entry name" value="Mercury_reductase_MerA"/>
    <property type="match status" value="1"/>
</dbReference>
<accession>A0ABW4J6V1</accession>
<comment type="caution">
    <text evidence="7">The sequence shown here is derived from an EMBL/GenBank/DDBJ whole genome shotgun (WGS) entry which is preliminary data.</text>
</comment>
<evidence type="ECO:0000259" key="5">
    <source>
        <dbReference type="Pfam" id="PF02852"/>
    </source>
</evidence>
<dbReference type="InterPro" id="IPR023753">
    <property type="entry name" value="FAD/NAD-binding_dom"/>
</dbReference>
<evidence type="ECO:0000256" key="3">
    <source>
        <dbReference type="ARBA" id="ARBA00022630"/>
    </source>
</evidence>
<comment type="similarity">
    <text evidence="2">Belongs to the class-I pyridine nucleotide-disulfide oxidoreductase family.</text>
</comment>
<dbReference type="InterPro" id="IPR001100">
    <property type="entry name" value="Pyr_nuc-diS_OxRdtase"/>
</dbReference>
<dbReference type="SUPFAM" id="SSF51905">
    <property type="entry name" value="FAD/NAD(P)-binding domain"/>
    <property type="match status" value="1"/>
</dbReference>
<dbReference type="PRINTS" id="PR00411">
    <property type="entry name" value="PNDRDTASEI"/>
</dbReference>
<dbReference type="EMBL" id="JBHTOP010000002">
    <property type="protein sequence ID" value="MFD1670702.1"/>
    <property type="molecule type" value="Genomic_DNA"/>
</dbReference>
<dbReference type="PRINTS" id="PR00368">
    <property type="entry name" value="FADPNR"/>
</dbReference>
<feature type="domain" description="Pyridine nucleotide-disulphide oxidoreductase dimerisation" evidence="5">
    <location>
        <begin position="334"/>
        <end position="436"/>
    </location>
</feature>
<dbReference type="RefSeq" id="WP_125712368.1">
    <property type="nucleotide sequence ID" value="NZ_JBHTOP010000002.1"/>
</dbReference>
<organism evidence="7 8">
    <name type="scientific">Agrilactobacillus yilanensis</name>
    <dbReference type="NCBI Taxonomy" id="2485997"/>
    <lineage>
        <taxon>Bacteria</taxon>
        <taxon>Bacillati</taxon>
        <taxon>Bacillota</taxon>
        <taxon>Bacilli</taxon>
        <taxon>Lactobacillales</taxon>
        <taxon>Lactobacillaceae</taxon>
        <taxon>Agrilactobacillus</taxon>
    </lineage>
</organism>
<keyword evidence="8" id="KW-1185">Reference proteome</keyword>
<dbReference type="InterPro" id="IPR016156">
    <property type="entry name" value="FAD/NAD-linked_Rdtase_dimer_sf"/>
</dbReference>
<dbReference type="Pfam" id="PF07992">
    <property type="entry name" value="Pyr_redox_2"/>
    <property type="match status" value="1"/>
</dbReference>
<evidence type="ECO:0000256" key="1">
    <source>
        <dbReference type="ARBA" id="ARBA00001974"/>
    </source>
</evidence>
<dbReference type="Pfam" id="PF02852">
    <property type="entry name" value="Pyr_redox_dim"/>
    <property type="match status" value="1"/>
</dbReference>
<dbReference type="PANTHER" id="PTHR43014">
    <property type="entry name" value="MERCURIC REDUCTASE"/>
    <property type="match status" value="1"/>
</dbReference>
<keyword evidence="7" id="KW-0560">Oxidoreductase</keyword>
<gene>
    <name evidence="7" type="ORF">ACFQ5M_01185</name>
</gene>
<dbReference type="SUPFAM" id="SSF55424">
    <property type="entry name" value="FAD/NAD-linked reductases, dimerisation (C-terminal) domain"/>
    <property type="match status" value="1"/>
</dbReference>
<comment type="cofactor">
    <cofactor evidence="1">
        <name>FAD</name>
        <dbReference type="ChEBI" id="CHEBI:57692"/>
    </cofactor>
</comment>
<evidence type="ECO:0000313" key="7">
    <source>
        <dbReference type="EMBL" id="MFD1670702.1"/>
    </source>
</evidence>
<dbReference type="Gene3D" id="3.30.390.30">
    <property type="match status" value="1"/>
</dbReference>
<dbReference type="GO" id="GO:0016491">
    <property type="term" value="F:oxidoreductase activity"/>
    <property type="evidence" value="ECO:0007669"/>
    <property type="project" value="UniProtKB-KW"/>
</dbReference>
<evidence type="ECO:0000256" key="2">
    <source>
        <dbReference type="ARBA" id="ARBA00007532"/>
    </source>
</evidence>
<name>A0ABW4J6V1_9LACO</name>
<evidence type="ECO:0000256" key="4">
    <source>
        <dbReference type="ARBA" id="ARBA00022827"/>
    </source>
</evidence>
<keyword evidence="4" id="KW-0274">FAD</keyword>
<dbReference type="InterPro" id="IPR004099">
    <property type="entry name" value="Pyr_nucl-diS_OxRdtase_dimer"/>
</dbReference>
<dbReference type="Proteomes" id="UP001597267">
    <property type="component" value="Unassembled WGS sequence"/>
</dbReference>
<dbReference type="InterPro" id="IPR036188">
    <property type="entry name" value="FAD/NAD-bd_sf"/>
</dbReference>
<feature type="domain" description="FAD/NAD(P)-binding" evidence="6">
    <location>
        <begin position="4"/>
        <end position="313"/>
    </location>
</feature>
<dbReference type="Gene3D" id="3.50.50.60">
    <property type="entry name" value="FAD/NAD(P)-binding domain"/>
    <property type="match status" value="2"/>
</dbReference>
<proteinExistence type="inferred from homology"/>
<protein>
    <submittedName>
        <fullName evidence="7">Dihydrolipoyl dehydrogenase family protein</fullName>
        <ecNumber evidence="7">1.-.-.-</ecNumber>
    </submittedName>
</protein>
<dbReference type="PANTHER" id="PTHR43014:SF5">
    <property type="entry name" value="GLUTATHIONE REDUCTASE (NADPH)"/>
    <property type="match status" value="1"/>
</dbReference>
<evidence type="ECO:0000313" key="8">
    <source>
        <dbReference type="Proteomes" id="UP001597267"/>
    </source>
</evidence>
<keyword evidence="3" id="KW-0285">Flavoprotein</keyword>
<sequence>MEKYDVVIIGAGPAGLAAAYGLKAAGKNVAVIENDLWGGTCPNRGCDPKKVLLSGVEARDKVAQLHGKGFKTAPLVNWVELQAFKETFTTQVSENSRQGLVKAEIQTIEGTPRFIAADQIQVNQAVITADDFIIATGQRPKLLDVPGKDHLLTSSDFLSLKQMPEEIAIIGGGYIAFELASIANATGTKVHVIHHNERPLKAFDADLVADFITELQQKGIIFHFNVATKEIVQKQNRYTLQANNLELPADLIFAATGRIPNLEGLDLAAANVVSDGHGIQVNAQLQTANPHVYAIGDVVAKKQPKLTPVAGFEARYVVQQLTGTTTAAISYPPIPTVVYGSPKLAAVGVTTVEAAQQPDKYKLKTQDLTQWFSYHRTNDSIAKATLIFDKQDLLVGASVLSYEADTLINYLTLAITQKLDHQSLLQLIMAYPTAASDLPYLI</sequence>
<reference evidence="8" key="1">
    <citation type="journal article" date="2019" name="Int. J. Syst. Evol. Microbiol.">
        <title>The Global Catalogue of Microorganisms (GCM) 10K type strain sequencing project: providing services to taxonomists for standard genome sequencing and annotation.</title>
        <authorList>
            <consortium name="The Broad Institute Genomics Platform"/>
            <consortium name="The Broad Institute Genome Sequencing Center for Infectious Disease"/>
            <person name="Wu L."/>
            <person name="Ma J."/>
        </authorList>
    </citation>
    <scope>NUCLEOTIDE SEQUENCE [LARGE SCALE GENOMIC DNA]</scope>
    <source>
        <strain evidence="8">CCM 8896</strain>
    </source>
</reference>
<dbReference type="EC" id="1.-.-.-" evidence="7"/>
<evidence type="ECO:0000259" key="6">
    <source>
        <dbReference type="Pfam" id="PF07992"/>
    </source>
</evidence>